<dbReference type="InterPro" id="IPR000189">
    <property type="entry name" value="Transglyc_AS"/>
</dbReference>
<dbReference type="Pfam" id="PF01464">
    <property type="entry name" value="SLT"/>
    <property type="match status" value="1"/>
</dbReference>
<accession>A0ABS2P8X3</accession>
<comment type="similarity">
    <text evidence="1">Belongs to the transglycosylase Slt family.</text>
</comment>
<name>A0ABS2P8X3_9BACL</name>
<evidence type="ECO:0000313" key="3">
    <source>
        <dbReference type="EMBL" id="MBM7631525.1"/>
    </source>
</evidence>
<proteinExistence type="inferred from homology"/>
<keyword evidence="4" id="KW-1185">Reference proteome</keyword>
<evidence type="ECO:0000256" key="1">
    <source>
        <dbReference type="ARBA" id="ARBA00007734"/>
    </source>
</evidence>
<dbReference type="SUPFAM" id="SSF53955">
    <property type="entry name" value="Lysozyme-like"/>
    <property type="match status" value="1"/>
</dbReference>
<dbReference type="InterPro" id="IPR008258">
    <property type="entry name" value="Transglycosylase_SLT_dom_1"/>
</dbReference>
<dbReference type="InterPro" id="IPR023346">
    <property type="entry name" value="Lysozyme-like_dom_sf"/>
</dbReference>
<comment type="caution">
    <text evidence="3">The sequence shown here is derived from an EMBL/GenBank/DDBJ whole genome shotgun (WGS) entry which is preliminary data.</text>
</comment>
<dbReference type="CDD" id="cd00254">
    <property type="entry name" value="LT-like"/>
    <property type="match status" value="1"/>
</dbReference>
<dbReference type="Gene3D" id="1.10.530.10">
    <property type="match status" value="1"/>
</dbReference>
<feature type="domain" description="Transglycosylase SLT" evidence="2">
    <location>
        <begin position="83"/>
        <end position="187"/>
    </location>
</feature>
<dbReference type="EMBL" id="JAFBEC010000002">
    <property type="protein sequence ID" value="MBM7631525.1"/>
    <property type="molecule type" value="Genomic_DNA"/>
</dbReference>
<protein>
    <recommendedName>
        <fullName evidence="2">Transglycosylase SLT domain-containing protein</fullName>
    </recommendedName>
</protein>
<dbReference type="PROSITE" id="PS00922">
    <property type="entry name" value="TRANSGLYCOSYLASE"/>
    <property type="match status" value="1"/>
</dbReference>
<dbReference type="PANTHER" id="PTHR37423:SF2">
    <property type="entry name" value="MEMBRANE-BOUND LYTIC MUREIN TRANSGLYCOSYLASE C"/>
    <property type="match status" value="1"/>
</dbReference>
<dbReference type="Proteomes" id="UP000741863">
    <property type="component" value="Unassembled WGS sequence"/>
</dbReference>
<evidence type="ECO:0000313" key="4">
    <source>
        <dbReference type="Proteomes" id="UP000741863"/>
    </source>
</evidence>
<sequence>MKAIHPLSHLPTTSSLKAPSIVKEQTATLSFASILQSLQTQSVHSGIATNDQNMSPPTFPTLLHGNVTDGMSNSLPTTPFNAYIQESATKYGVDERLIYAIIENESSFNPNATSHAGAQGLMQLMPGTARSLNVDNPYDPRANIDGGTRYIRDMLNRYNGDVTLALAAYNAGPGNVDRYNGVPPFRETERYVPKVLNTYNGLA</sequence>
<dbReference type="PANTHER" id="PTHR37423">
    <property type="entry name" value="SOLUBLE LYTIC MUREIN TRANSGLYCOSYLASE-RELATED"/>
    <property type="match status" value="1"/>
</dbReference>
<evidence type="ECO:0000259" key="2">
    <source>
        <dbReference type="Pfam" id="PF01464"/>
    </source>
</evidence>
<reference evidence="3 4" key="1">
    <citation type="submission" date="2021-01" db="EMBL/GenBank/DDBJ databases">
        <title>Genomic Encyclopedia of Type Strains, Phase IV (KMG-IV): sequencing the most valuable type-strain genomes for metagenomic binning, comparative biology and taxonomic classification.</title>
        <authorList>
            <person name="Goeker M."/>
        </authorList>
    </citation>
    <scope>NUCLEOTIDE SEQUENCE [LARGE SCALE GENOMIC DNA]</scope>
    <source>
        <strain evidence="3 4">DSM 25540</strain>
    </source>
</reference>
<organism evidence="3 4">
    <name type="scientific">Geomicrobium sediminis</name>
    <dbReference type="NCBI Taxonomy" id="1347788"/>
    <lineage>
        <taxon>Bacteria</taxon>
        <taxon>Bacillati</taxon>
        <taxon>Bacillota</taxon>
        <taxon>Bacilli</taxon>
        <taxon>Bacillales</taxon>
        <taxon>Geomicrobium</taxon>
    </lineage>
</organism>
<gene>
    <name evidence="3" type="ORF">JOD17_000617</name>
</gene>